<dbReference type="InterPro" id="IPR014729">
    <property type="entry name" value="Rossmann-like_a/b/a_fold"/>
</dbReference>
<comment type="cofactor">
    <cofactor evidence="4">
        <name>FAD</name>
        <dbReference type="ChEBI" id="CHEBI:57692"/>
    </cofactor>
    <text evidence="4">Binds 1 FAD per subunit.</text>
</comment>
<dbReference type="GO" id="GO:0003677">
    <property type="term" value="F:DNA binding"/>
    <property type="evidence" value="ECO:0007669"/>
    <property type="project" value="TreeGrafter"/>
</dbReference>
<feature type="binding site" evidence="4">
    <location>
        <position position="265"/>
    </location>
    <ligand>
        <name>FAD</name>
        <dbReference type="ChEBI" id="CHEBI:57692"/>
    </ligand>
</feature>
<comment type="cofactor">
    <cofactor evidence="1">
        <name>(6R)-5,10-methylene-5,6,7,8-tetrahydrofolate</name>
        <dbReference type="ChEBI" id="CHEBI:15636"/>
    </cofactor>
</comment>
<evidence type="ECO:0000313" key="7">
    <source>
        <dbReference type="EMBL" id="MBC3860939.1"/>
    </source>
</evidence>
<dbReference type="PANTHER" id="PTHR11455:SF9">
    <property type="entry name" value="CRYPTOCHROME CIRCADIAN CLOCK 5 ISOFORM X1"/>
    <property type="match status" value="1"/>
</dbReference>
<dbReference type="PROSITE" id="PS51645">
    <property type="entry name" value="PHR_CRY_ALPHA_BETA"/>
    <property type="match status" value="1"/>
</dbReference>
<feature type="compositionally biased region" description="Polar residues" evidence="5">
    <location>
        <begin position="505"/>
        <end position="514"/>
    </location>
</feature>
<dbReference type="InterPro" id="IPR006050">
    <property type="entry name" value="DNA_photolyase_N"/>
</dbReference>
<dbReference type="GO" id="GO:0009416">
    <property type="term" value="P:response to light stimulus"/>
    <property type="evidence" value="ECO:0007669"/>
    <property type="project" value="TreeGrafter"/>
</dbReference>
<dbReference type="SUPFAM" id="SSF52425">
    <property type="entry name" value="Cryptochrome/photolyase, N-terminal domain"/>
    <property type="match status" value="1"/>
</dbReference>
<dbReference type="EMBL" id="JACOFV010000001">
    <property type="protein sequence ID" value="MBC3860939.1"/>
    <property type="molecule type" value="Genomic_DNA"/>
</dbReference>
<dbReference type="InterPro" id="IPR002081">
    <property type="entry name" value="Cryptochrome/DNA_photolyase_1"/>
</dbReference>
<evidence type="ECO:0000256" key="3">
    <source>
        <dbReference type="ARBA" id="ARBA00022827"/>
    </source>
</evidence>
<accession>A0A923KN84</accession>
<dbReference type="Pfam" id="PF00875">
    <property type="entry name" value="DNA_photolyase"/>
    <property type="match status" value="1"/>
</dbReference>
<gene>
    <name evidence="7" type="ORF">H8K32_02410</name>
</gene>
<proteinExistence type="predicted"/>
<dbReference type="Gene3D" id="3.40.50.620">
    <property type="entry name" value="HUPs"/>
    <property type="match status" value="1"/>
</dbReference>
<feature type="region of interest" description="Disordered" evidence="5">
    <location>
        <begin position="488"/>
        <end position="514"/>
    </location>
</feature>
<keyword evidence="2 4" id="KW-0285">Flavoprotein</keyword>
<evidence type="ECO:0000256" key="1">
    <source>
        <dbReference type="ARBA" id="ARBA00001932"/>
    </source>
</evidence>
<dbReference type="RefSeq" id="WP_186910849.1">
    <property type="nucleotide sequence ID" value="NZ_JACOFV010000001.1"/>
</dbReference>
<evidence type="ECO:0000256" key="5">
    <source>
        <dbReference type="SAM" id="MobiDB-lite"/>
    </source>
</evidence>
<feature type="binding site" evidence="4">
    <location>
        <position position="210"/>
    </location>
    <ligand>
        <name>FAD</name>
        <dbReference type="ChEBI" id="CHEBI:57692"/>
    </ligand>
</feature>
<dbReference type="InterPro" id="IPR005101">
    <property type="entry name" value="Cryptochr/Photolyase_FAD-bd"/>
</dbReference>
<evidence type="ECO:0000256" key="4">
    <source>
        <dbReference type="PIRSR" id="PIRSR602081-1"/>
    </source>
</evidence>
<dbReference type="GO" id="GO:0003904">
    <property type="term" value="F:deoxyribodipyrimidine photo-lyase activity"/>
    <property type="evidence" value="ECO:0007669"/>
    <property type="project" value="TreeGrafter"/>
</dbReference>
<protein>
    <submittedName>
        <fullName evidence="7">Deoxyribodipyrimidine photo-lyase</fullName>
    </submittedName>
</protein>
<dbReference type="AlphaFoldDB" id="A0A923KN84"/>
<dbReference type="SUPFAM" id="SSF48173">
    <property type="entry name" value="Cryptochrome/photolyase FAD-binding domain"/>
    <property type="match status" value="1"/>
</dbReference>
<reference evidence="7" key="1">
    <citation type="submission" date="2020-08" db="EMBL/GenBank/DDBJ databases">
        <title>Novel species isolated from subtropical streams in China.</title>
        <authorList>
            <person name="Lu H."/>
        </authorList>
    </citation>
    <scope>NUCLEOTIDE SEQUENCE</scope>
    <source>
        <strain evidence="7">KACC 12607</strain>
    </source>
</reference>
<evidence type="ECO:0000256" key="2">
    <source>
        <dbReference type="ARBA" id="ARBA00022630"/>
    </source>
</evidence>
<evidence type="ECO:0000259" key="6">
    <source>
        <dbReference type="PROSITE" id="PS51645"/>
    </source>
</evidence>
<organism evidence="7 8">
    <name type="scientific">Undibacterium jejuense</name>
    <dbReference type="NCBI Taxonomy" id="1344949"/>
    <lineage>
        <taxon>Bacteria</taxon>
        <taxon>Pseudomonadati</taxon>
        <taxon>Pseudomonadota</taxon>
        <taxon>Betaproteobacteria</taxon>
        <taxon>Burkholderiales</taxon>
        <taxon>Oxalobacteraceae</taxon>
        <taxon>Undibacterium</taxon>
    </lineage>
</organism>
<dbReference type="Pfam" id="PF03441">
    <property type="entry name" value="FAD_binding_7"/>
    <property type="match status" value="1"/>
</dbReference>
<comment type="caution">
    <text evidence="7">The sequence shown here is derived from an EMBL/GenBank/DDBJ whole genome shotgun (WGS) entry which is preliminary data.</text>
</comment>
<feature type="domain" description="Photolyase/cryptochrome alpha/beta" evidence="6">
    <location>
        <begin position="2"/>
        <end position="131"/>
    </location>
</feature>
<dbReference type="InterPro" id="IPR036155">
    <property type="entry name" value="Crypto/Photolyase_N_sf"/>
</dbReference>
<sequence>MSVRLVWFKRDLRAHDHEALAKAAQLGSILCVYIIEPSVWLSPDSSQRQFVFLRECLRDLYRQLQLLGARLHVVTGEVVDVLNRLHQSLPLAEIYSHQETGNALTYARDLKVEKWCHANRIAWHEFRQHGVIRRLSKRDQWNSQWATLMNSPQEALLSIDTVDLPWTTESWPAWENWQRAEDQPAQMQMGGRAHGLALLESFLNERRATYRGGISSPLSAPSACSRLSPYLSWGCLSMREVVQASAEKLEQLPPDSRAAKGVAGFMSRLHWHCHFIQKLETEPEIEWCNMHRGYDGLREAEWNQEHFLALTQNRTGWPLVDACIVMLRETGWLNFRMRAMLVSVAAYPLWLHWKRVGDWLATQFVDYEPGIHWSQMQMQSGTTGINTTRVYNPIKQARDHDPEGRFVRRWLPLLRKVPDSWLFEPWKMPPEVQRYCGVTVGDPGSGEQFWPIPPVDLEEATRIAKNRLHARRVQPEVRAAKNEILERHGSRANSRIRTEGRKSARVNTQTSFDF</sequence>
<name>A0A923KN84_9BURK</name>
<keyword evidence="8" id="KW-1185">Reference proteome</keyword>
<dbReference type="PANTHER" id="PTHR11455">
    <property type="entry name" value="CRYPTOCHROME"/>
    <property type="match status" value="1"/>
</dbReference>
<evidence type="ECO:0000313" key="8">
    <source>
        <dbReference type="Proteomes" id="UP000634011"/>
    </source>
</evidence>
<dbReference type="Proteomes" id="UP000634011">
    <property type="component" value="Unassembled WGS sequence"/>
</dbReference>
<keyword evidence="3 4" id="KW-0274">FAD</keyword>
<dbReference type="Gene3D" id="1.10.579.10">
    <property type="entry name" value="DNA Cyclobutane Dipyrimidine Photolyase, subunit A, domain 3"/>
    <property type="match status" value="1"/>
</dbReference>
<dbReference type="GO" id="GO:0071949">
    <property type="term" value="F:FAD binding"/>
    <property type="evidence" value="ECO:0007669"/>
    <property type="project" value="TreeGrafter"/>
</dbReference>
<dbReference type="InterPro" id="IPR036134">
    <property type="entry name" value="Crypto/Photolyase_FAD-like_sf"/>
</dbReference>
<dbReference type="Gene3D" id="1.25.40.80">
    <property type="match status" value="1"/>
</dbReference>